<dbReference type="RefSeq" id="WP_206724292.1">
    <property type="nucleotide sequence ID" value="NZ_CP071090.1"/>
</dbReference>
<organism evidence="2 3">
    <name type="scientific">Pyxidicoccus parkwayensis</name>
    <dbReference type="NCBI Taxonomy" id="2813578"/>
    <lineage>
        <taxon>Bacteria</taxon>
        <taxon>Pseudomonadati</taxon>
        <taxon>Myxococcota</taxon>
        <taxon>Myxococcia</taxon>
        <taxon>Myxococcales</taxon>
        <taxon>Cystobacterineae</taxon>
        <taxon>Myxococcaceae</taxon>
        <taxon>Pyxidicoccus</taxon>
    </lineage>
</organism>
<feature type="region of interest" description="Disordered" evidence="1">
    <location>
        <begin position="359"/>
        <end position="378"/>
    </location>
</feature>
<feature type="compositionally biased region" description="Polar residues" evidence="1">
    <location>
        <begin position="106"/>
        <end position="116"/>
    </location>
</feature>
<name>A0ABX7NWB8_9BACT</name>
<feature type="compositionally biased region" description="Basic and acidic residues" evidence="1">
    <location>
        <begin position="359"/>
        <end position="377"/>
    </location>
</feature>
<feature type="compositionally biased region" description="Basic and acidic residues" evidence="1">
    <location>
        <begin position="80"/>
        <end position="105"/>
    </location>
</feature>
<feature type="region of interest" description="Disordered" evidence="1">
    <location>
        <begin position="1"/>
        <end position="116"/>
    </location>
</feature>
<evidence type="ECO:0000256" key="1">
    <source>
        <dbReference type="SAM" id="MobiDB-lite"/>
    </source>
</evidence>
<evidence type="ECO:0000313" key="2">
    <source>
        <dbReference type="EMBL" id="QSQ22716.1"/>
    </source>
</evidence>
<feature type="compositionally biased region" description="Basic and acidic residues" evidence="1">
    <location>
        <begin position="38"/>
        <end position="48"/>
    </location>
</feature>
<dbReference type="Proteomes" id="UP000662747">
    <property type="component" value="Chromosome"/>
</dbReference>
<protein>
    <submittedName>
        <fullName evidence="2">Uncharacterized protein</fullName>
    </submittedName>
</protein>
<evidence type="ECO:0000313" key="3">
    <source>
        <dbReference type="Proteomes" id="UP000662747"/>
    </source>
</evidence>
<reference evidence="2 3" key="1">
    <citation type="submission" date="2021-02" db="EMBL/GenBank/DDBJ databases">
        <title>De Novo genome assembly of isolated myxobacteria.</title>
        <authorList>
            <person name="Stevens D.C."/>
        </authorList>
    </citation>
    <scope>NUCLEOTIDE SEQUENCE [LARGE SCALE GENOMIC DNA]</scope>
    <source>
        <strain evidence="3">SCPEA02</strain>
    </source>
</reference>
<proteinExistence type="predicted"/>
<gene>
    <name evidence="2" type="ORF">JY651_47750</name>
</gene>
<dbReference type="EMBL" id="CP071090">
    <property type="protein sequence ID" value="QSQ22716.1"/>
    <property type="molecule type" value="Genomic_DNA"/>
</dbReference>
<accession>A0ABX7NWB8</accession>
<keyword evidence="3" id="KW-1185">Reference proteome</keyword>
<sequence>MSPPRIQSRPTFAPQRVESPRSEPSNSPSTQGGPATRRAQEDTFEHAPRKGPVALDGGATGTAGLSEAPRTEALAPVDGVDPKVLETQDKLSKARQRLGELRTQDRPNPSAISSAEQEVKDLEALEKSQFDDPELKDDVEKAQFVVTEKRLGELEQKYGKEQAITMARQTYYNSDLWNLAGGSRTATDNQVLALGLPHVPGEAKNNEPAVGGYPGAMRTPDGQPVDMGHVLCGMDWQVNKDRVPDTLAVDDLAKAVGQEKLGDILKKLPGGGTRIPNPFDKGFVTLTGDLGSAVKKRYEGQPADVAIASESNYDWNGDLDGLNLAKRLETNPNQSLGDAMKGYYDSGESRNRVDEYATHGEYVKRDDNGQPKKDKNGHYQLDTDAIARDGLLTGVLLSKGSIADDVLKDLVNPLSSKPKEVAEAFEKWLHKAQDAS</sequence>